<dbReference type="EMBL" id="CAJVQB010056041">
    <property type="protein sequence ID" value="CAG8837509.1"/>
    <property type="molecule type" value="Genomic_DNA"/>
</dbReference>
<organism evidence="1 2">
    <name type="scientific">Gigaspora margarita</name>
    <dbReference type="NCBI Taxonomy" id="4874"/>
    <lineage>
        <taxon>Eukaryota</taxon>
        <taxon>Fungi</taxon>
        <taxon>Fungi incertae sedis</taxon>
        <taxon>Mucoromycota</taxon>
        <taxon>Glomeromycotina</taxon>
        <taxon>Glomeromycetes</taxon>
        <taxon>Diversisporales</taxon>
        <taxon>Gigasporaceae</taxon>
        <taxon>Gigaspora</taxon>
    </lineage>
</organism>
<reference evidence="1 2" key="1">
    <citation type="submission" date="2021-06" db="EMBL/GenBank/DDBJ databases">
        <authorList>
            <person name="Kallberg Y."/>
            <person name="Tangrot J."/>
            <person name="Rosling A."/>
        </authorList>
    </citation>
    <scope>NUCLEOTIDE SEQUENCE [LARGE SCALE GENOMIC DNA]</scope>
    <source>
        <strain evidence="1 2">120-4 pot B 10/14</strain>
    </source>
</reference>
<evidence type="ECO:0000313" key="1">
    <source>
        <dbReference type="EMBL" id="CAG8837509.1"/>
    </source>
</evidence>
<name>A0ABN7WRI8_GIGMA</name>
<evidence type="ECO:0000313" key="2">
    <source>
        <dbReference type="Proteomes" id="UP000789901"/>
    </source>
</evidence>
<protein>
    <submittedName>
        <fullName evidence="1">30108_t:CDS:1</fullName>
    </submittedName>
</protein>
<sequence>NKGQRTIYNWFQPVEQKEHYEEEEYNEEIEYDSDVYNNINDDDLIQINEIDKDSNQEF</sequence>
<feature type="non-terminal residue" evidence="1">
    <location>
        <position position="1"/>
    </location>
</feature>
<dbReference type="Proteomes" id="UP000789901">
    <property type="component" value="Unassembled WGS sequence"/>
</dbReference>
<comment type="caution">
    <text evidence="1">The sequence shown here is derived from an EMBL/GenBank/DDBJ whole genome shotgun (WGS) entry which is preliminary data.</text>
</comment>
<keyword evidence="2" id="KW-1185">Reference proteome</keyword>
<gene>
    <name evidence="1" type="ORF">GMARGA_LOCUS33529</name>
</gene>
<proteinExistence type="predicted"/>
<accession>A0ABN7WRI8</accession>